<dbReference type="InterPro" id="IPR004119">
    <property type="entry name" value="EcKL"/>
</dbReference>
<dbReference type="InterPro" id="IPR015897">
    <property type="entry name" value="CHK_kinase-like"/>
</dbReference>
<dbReference type="SUPFAM" id="SSF56112">
    <property type="entry name" value="Protein kinase-like (PK-like)"/>
    <property type="match status" value="1"/>
</dbReference>
<dbReference type="Gene3D" id="3.90.1200.10">
    <property type="match status" value="1"/>
</dbReference>
<dbReference type="Proteomes" id="UP000515204">
    <property type="component" value="Unplaced"/>
</dbReference>
<name>A0A6P3YD75_DINQU</name>
<dbReference type="GeneID" id="106751483"/>
<proteinExistence type="predicted"/>
<reference evidence="3" key="1">
    <citation type="submission" date="2025-08" db="UniProtKB">
        <authorList>
            <consortium name="RefSeq"/>
        </authorList>
    </citation>
    <scope>IDENTIFICATION</scope>
</reference>
<dbReference type="KEGG" id="dqu:106751483"/>
<dbReference type="PANTHER" id="PTHR11012">
    <property type="entry name" value="PROTEIN KINASE-LIKE DOMAIN-CONTAINING"/>
    <property type="match status" value="1"/>
</dbReference>
<sequence length="409" mass="48209">MAEEKIVLDEQLLDYLRTYVRDLNLKDPEFYITKACNKGDNFVGLVYRVKIEGIENGKAKSVHVILKTPRLDTSTDVTQSINLYEREIFFYQEILPIFKETLKKHGGIADLFPTFYGANNEPGKEILILENLMVKGFTMKSLRIMDYPHVSLALRCLGEFHAYSFITRAADPISFNKLKEMKEPLFSRILNYERDEYIINVCNIIGKALIDEKKYYLERYQQFTDNIRRNMNDVIDGNAAEPYAVVNHGDAWTNNILYKYDQKSQERSQEKKPCDLRFLDFQICRYASPVLDIVYLLFCCCTQETRSKYYDQLIDEYYETLSKCLERCGYDSNILFPYEVLSKHFTKFGKYAAGMAIFTLHIFTDNKGEYTDIESTRNYKKMEERVQNDSFYRYMIKGTFKDLVDKNYI</sequence>
<evidence type="ECO:0000313" key="3">
    <source>
        <dbReference type="RefSeq" id="XP_014487869.1"/>
    </source>
</evidence>
<evidence type="ECO:0000259" key="1">
    <source>
        <dbReference type="SMART" id="SM00587"/>
    </source>
</evidence>
<dbReference type="OrthoDB" id="190089at2759"/>
<dbReference type="RefSeq" id="XP_014487869.1">
    <property type="nucleotide sequence ID" value="XM_014632383.1"/>
</dbReference>
<organism evidence="2 3">
    <name type="scientific">Dinoponera quadriceps</name>
    <name type="common">South American ant</name>
    <dbReference type="NCBI Taxonomy" id="609295"/>
    <lineage>
        <taxon>Eukaryota</taxon>
        <taxon>Metazoa</taxon>
        <taxon>Ecdysozoa</taxon>
        <taxon>Arthropoda</taxon>
        <taxon>Hexapoda</taxon>
        <taxon>Insecta</taxon>
        <taxon>Pterygota</taxon>
        <taxon>Neoptera</taxon>
        <taxon>Endopterygota</taxon>
        <taxon>Hymenoptera</taxon>
        <taxon>Apocrita</taxon>
        <taxon>Aculeata</taxon>
        <taxon>Formicoidea</taxon>
        <taxon>Formicidae</taxon>
        <taxon>Ponerinae</taxon>
        <taxon>Ponerini</taxon>
        <taxon>Dinoponera</taxon>
    </lineage>
</organism>
<evidence type="ECO:0000313" key="2">
    <source>
        <dbReference type="Proteomes" id="UP000515204"/>
    </source>
</evidence>
<dbReference type="AlphaFoldDB" id="A0A6P3YD75"/>
<keyword evidence="2" id="KW-1185">Reference proteome</keyword>
<dbReference type="InterPro" id="IPR011009">
    <property type="entry name" value="Kinase-like_dom_sf"/>
</dbReference>
<dbReference type="Pfam" id="PF02958">
    <property type="entry name" value="EcKL"/>
    <property type="match status" value="1"/>
</dbReference>
<dbReference type="PANTHER" id="PTHR11012:SF30">
    <property type="entry name" value="PROTEIN KINASE-LIKE DOMAIN-CONTAINING"/>
    <property type="match status" value="1"/>
</dbReference>
<feature type="domain" description="CHK kinase-like" evidence="1">
    <location>
        <begin position="127"/>
        <end position="327"/>
    </location>
</feature>
<gene>
    <name evidence="3" type="primary">LOC106751483</name>
</gene>
<protein>
    <submittedName>
        <fullName evidence="3">Uncharacterized protein LOC106751483</fullName>
    </submittedName>
</protein>
<accession>A0A6P3YD75</accession>
<dbReference type="SMART" id="SM00587">
    <property type="entry name" value="CHK"/>
    <property type="match status" value="1"/>
</dbReference>